<proteinExistence type="predicted"/>
<keyword evidence="2" id="KW-1185">Reference proteome</keyword>
<protein>
    <submittedName>
        <fullName evidence="1">Nucleotidyltransferase domain-containing protein</fullName>
    </submittedName>
</protein>
<dbReference type="RefSeq" id="WP_390279328.1">
    <property type="nucleotide sequence ID" value="NZ_JBHRYH010000021.1"/>
</dbReference>
<dbReference type="Pfam" id="PF10127">
    <property type="entry name" value="RlaP"/>
    <property type="match status" value="1"/>
</dbReference>
<evidence type="ECO:0000313" key="2">
    <source>
        <dbReference type="Proteomes" id="UP001595636"/>
    </source>
</evidence>
<dbReference type="Proteomes" id="UP001595636">
    <property type="component" value="Unassembled WGS sequence"/>
</dbReference>
<gene>
    <name evidence="1" type="ORF">ACFOKJ_10545</name>
</gene>
<reference evidence="2" key="1">
    <citation type="journal article" date="2019" name="Int. J. Syst. Evol. Microbiol.">
        <title>The Global Catalogue of Microorganisms (GCM) 10K type strain sequencing project: providing services to taxonomists for standard genome sequencing and annotation.</title>
        <authorList>
            <consortium name="The Broad Institute Genomics Platform"/>
            <consortium name="The Broad Institute Genome Sequencing Center for Infectious Disease"/>
            <person name="Wu L."/>
            <person name="Ma J."/>
        </authorList>
    </citation>
    <scope>NUCLEOTIDE SEQUENCE [LARGE SCALE GENOMIC DNA]</scope>
    <source>
        <strain evidence="2">KCTC 42195</strain>
    </source>
</reference>
<dbReference type="PANTHER" id="PTHR34817:SF2">
    <property type="entry name" value="NUCLEOTIDYLTRANSFERASE"/>
    <property type="match status" value="1"/>
</dbReference>
<dbReference type="EMBL" id="JBHRYH010000021">
    <property type="protein sequence ID" value="MFC3626557.1"/>
    <property type="molecule type" value="Genomic_DNA"/>
</dbReference>
<dbReference type="InterPro" id="IPR018775">
    <property type="entry name" value="RlaP"/>
</dbReference>
<sequence>MFHFPYAHPLPDTVRQRVDAELSALETRYRVRVLFACESGSRAWGFASPDSDYDVRFLYVHEPEWYLRVQAQRDVIELPISDELDISGWELRKALRLLAAGNPTLFEWLQSPLLYRAEPQFVAELLALAAHCHSPLKSRWHYLSMARKNFRGYLQGDMVRWKKYLYVLRPLLAAAWLDAGRGMVPMRFADLASAMVHEPALAAAITELLQRKMQAGEAAVGPAMPQVDAFIRKALAQYDAAPPLPAPTGTDGLDALLYRQVLGITSSLA</sequence>
<dbReference type="InterPro" id="IPR043519">
    <property type="entry name" value="NT_sf"/>
</dbReference>
<comment type="caution">
    <text evidence="1">The sequence shown here is derived from an EMBL/GenBank/DDBJ whole genome shotgun (WGS) entry which is preliminary data.</text>
</comment>
<name>A0ABV7TUZ3_9NEIS</name>
<evidence type="ECO:0000313" key="1">
    <source>
        <dbReference type="EMBL" id="MFC3626557.1"/>
    </source>
</evidence>
<organism evidence="1 2">
    <name type="scientific">Vogesella amnigena</name>
    <dbReference type="NCBI Taxonomy" id="1507449"/>
    <lineage>
        <taxon>Bacteria</taxon>
        <taxon>Pseudomonadati</taxon>
        <taxon>Pseudomonadota</taxon>
        <taxon>Betaproteobacteria</taxon>
        <taxon>Neisseriales</taxon>
        <taxon>Chromobacteriaceae</taxon>
        <taxon>Vogesella</taxon>
    </lineage>
</organism>
<dbReference type="PANTHER" id="PTHR34817">
    <property type="entry name" value="NUCLEOTIDYLTRANSFERASE"/>
    <property type="match status" value="1"/>
</dbReference>
<accession>A0ABV7TUZ3</accession>
<dbReference type="SUPFAM" id="SSF81301">
    <property type="entry name" value="Nucleotidyltransferase"/>
    <property type="match status" value="1"/>
</dbReference>